<proteinExistence type="predicted"/>
<name>A0A6C0DH21_9ZZZZ</name>
<protein>
    <submittedName>
        <fullName evidence="1">Uncharacterized protein</fullName>
    </submittedName>
</protein>
<organism evidence="1">
    <name type="scientific">viral metagenome</name>
    <dbReference type="NCBI Taxonomy" id="1070528"/>
    <lineage>
        <taxon>unclassified sequences</taxon>
        <taxon>metagenomes</taxon>
        <taxon>organismal metagenomes</taxon>
    </lineage>
</organism>
<dbReference type="EMBL" id="MN739613">
    <property type="protein sequence ID" value="QHT15827.1"/>
    <property type="molecule type" value="Genomic_DNA"/>
</dbReference>
<accession>A0A6C0DH21</accession>
<sequence length="202" mass="22878">MSSVSVTQALSELKLLRSRIQHAINGSRLIALKKKRDMLDSNKFAVEARASYQSFADLLARYNQLKAAIVLSNATTSVTIGDKTYTVADAVERKRTIDFEKTMLAIMKQQFEQVKREHEAHTVSEQARVERLLQSELSKDSKTNVEVITQLTETFLAQNKAEVLDPLNLETKISEMNRSIEEFETKVDWVLSESNGRTVLSL</sequence>
<reference evidence="1" key="1">
    <citation type="journal article" date="2020" name="Nature">
        <title>Giant virus diversity and host interactions through global metagenomics.</title>
        <authorList>
            <person name="Schulz F."/>
            <person name="Roux S."/>
            <person name="Paez-Espino D."/>
            <person name="Jungbluth S."/>
            <person name="Walsh D.A."/>
            <person name="Denef V.J."/>
            <person name="McMahon K.D."/>
            <person name="Konstantinidis K.T."/>
            <person name="Eloe-Fadrosh E.A."/>
            <person name="Kyrpides N.C."/>
            <person name="Woyke T."/>
        </authorList>
    </citation>
    <scope>NUCLEOTIDE SEQUENCE</scope>
    <source>
        <strain evidence="1">GVMAG-M-3300023174-176</strain>
    </source>
</reference>
<dbReference type="AlphaFoldDB" id="A0A6C0DH21"/>
<evidence type="ECO:0000313" key="1">
    <source>
        <dbReference type="EMBL" id="QHT15827.1"/>
    </source>
</evidence>